<reference evidence="10 11" key="1">
    <citation type="submission" date="2024-03" db="EMBL/GenBank/DDBJ databases">
        <title>Complete genome sequence of the green alga Chloropicon roscoffensis RCC1871.</title>
        <authorList>
            <person name="Lemieux C."/>
            <person name="Pombert J.-F."/>
            <person name="Otis C."/>
            <person name="Turmel M."/>
        </authorList>
    </citation>
    <scope>NUCLEOTIDE SEQUENCE [LARGE SCALE GENOMIC DNA]</scope>
    <source>
        <strain evidence="10 11">RCC1871</strain>
    </source>
</reference>
<evidence type="ECO:0000256" key="7">
    <source>
        <dbReference type="ARBA" id="ARBA00023136"/>
    </source>
</evidence>
<sequence>MVFFDVSMAQIAVVFLVGAATLGPRDLPRAARSCGYLMGRASRYLRDSASTANQLMREAEIPELKQDIRQSMKDMERIRSQIHAATRINVNPFGSSGAASSDPPSESEPGMTPARPPSTGFAAGGLGGVPAASAGPEGGSSNPLERELEEQLRTYDATQPRDGPKGKAKRTVTEAMASGADVVVECLRQQRFNRDCRRLIKEQKVPGLDPAAEDGAAR</sequence>
<dbReference type="EMBL" id="CP151501">
    <property type="protein sequence ID" value="WZN58699.1"/>
    <property type="molecule type" value="Genomic_DNA"/>
</dbReference>
<feature type="signal peptide" evidence="9">
    <location>
        <begin position="1"/>
        <end position="19"/>
    </location>
</feature>
<evidence type="ECO:0000256" key="8">
    <source>
        <dbReference type="SAM" id="MobiDB-lite"/>
    </source>
</evidence>
<keyword evidence="3" id="KW-0812">Transmembrane</keyword>
<dbReference type="InterPro" id="IPR003369">
    <property type="entry name" value="TatA/B/E"/>
</dbReference>
<evidence type="ECO:0000256" key="4">
    <source>
        <dbReference type="ARBA" id="ARBA00022927"/>
    </source>
</evidence>
<evidence type="ECO:0000256" key="9">
    <source>
        <dbReference type="SAM" id="SignalP"/>
    </source>
</evidence>
<proteinExistence type="predicted"/>
<feature type="compositionally biased region" description="Basic and acidic residues" evidence="8">
    <location>
        <begin position="144"/>
        <end position="153"/>
    </location>
</feature>
<keyword evidence="9" id="KW-0732">Signal</keyword>
<evidence type="ECO:0000256" key="2">
    <source>
        <dbReference type="ARBA" id="ARBA00022448"/>
    </source>
</evidence>
<dbReference type="PANTHER" id="PTHR35512">
    <property type="entry name" value="OS11G0550900 PROTEIN"/>
    <property type="match status" value="1"/>
</dbReference>
<dbReference type="Proteomes" id="UP001472866">
    <property type="component" value="Chromosome 01"/>
</dbReference>
<name>A0AAX4NYR4_9CHLO</name>
<gene>
    <name evidence="10" type="ORF">HKI87_01g02230</name>
</gene>
<organism evidence="10 11">
    <name type="scientific">Chloropicon roscoffensis</name>
    <dbReference type="NCBI Taxonomy" id="1461544"/>
    <lineage>
        <taxon>Eukaryota</taxon>
        <taxon>Viridiplantae</taxon>
        <taxon>Chlorophyta</taxon>
        <taxon>Chloropicophyceae</taxon>
        <taxon>Chloropicales</taxon>
        <taxon>Chloropicaceae</taxon>
        <taxon>Chloropicon</taxon>
    </lineage>
</organism>
<accession>A0AAX4NYR4</accession>
<feature type="compositionally biased region" description="Low complexity" evidence="8">
    <location>
        <begin position="94"/>
        <end position="110"/>
    </location>
</feature>
<keyword evidence="11" id="KW-1185">Reference proteome</keyword>
<evidence type="ECO:0000256" key="5">
    <source>
        <dbReference type="ARBA" id="ARBA00022989"/>
    </source>
</evidence>
<keyword evidence="5" id="KW-1133">Transmembrane helix</keyword>
<keyword evidence="4" id="KW-0653">Protein transport</keyword>
<protein>
    <recommendedName>
        <fullName evidence="12">Sec-independent protein translocase protein TatB</fullName>
    </recommendedName>
</protein>
<evidence type="ECO:0008006" key="12">
    <source>
        <dbReference type="Google" id="ProtNLM"/>
    </source>
</evidence>
<evidence type="ECO:0000256" key="1">
    <source>
        <dbReference type="ARBA" id="ARBA00004167"/>
    </source>
</evidence>
<evidence type="ECO:0000313" key="11">
    <source>
        <dbReference type="Proteomes" id="UP001472866"/>
    </source>
</evidence>
<keyword evidence="7" id="KW-0472">Membrane</keyword>
<feature type="region of interest" description="Disordered" evidence="8">
    <location>
        <begin position="85"/>
        <end position="172"/>
    </location>
</feature>
<evidence type="ECO:0000256" key="3">
    <source>
        <dbReference type="ARBA" id="ARBA00022692"/>
    </source>
</evidence>
<feature type="chain" id="PRO_5043466752" description="Sec-independent protein translocase protein TatB" evidence="9">
    <location>
        <begin position="20"/>
        <end position="218"/>
    </location>
</feature>
<evidence type="ECO:0000256" key="6">
    <source>
        <dbReference type="ARBA" id="ARBA00023010"/>
    </source>
</evidence>
<keyword evidence="6" id="KW-0811">Translocation</keyword>
<dbReference type="PANTHER" id="PTHR35512:SF1">
    <property type="entry name" value="OS11G0550900 PROTEIN"/>
    <property type="match status" value="1"/>
</dbReference>
<keyword evidence="2" id="KW-0813">Transport</keyword>
<dbReference type="Pfam" id="PF02416">
    <property type="entry name" value="TatA_B_E"/>
    <property type="match status" value="1"/>
</dbReference>
<comment type="subcellular location">
    <subcellularLocation>
        <location evidence="1">Membrane</location>
        <topology evidence="1">Single-pass membrane protein</topology>
    </subcellularLocation>
</comment>
<dbReference type="AlphaFoldDB" id="A0AAX4NYR4"/>
<evidence type="ECO:0000313" key="10">
    <source>
        <dbReference type="EMBL" id="WZN58699.1"/>
    </source>
</evidence>